<feature type="transmembrane region" description="Helical" evidence="1">
    <location>
        <begin position="68"/>
        <end position="86"/>
    </location>
</feature>
<keyword evidence="1" id="KW-0472">Membrane</keyword>
<dbReference type="OrthoDB" id="9781069at2"/>
<dbReference type="InterPro" id="IPR008875">
    <property type="entry name" value="TraX"/>
</dbReference>
<evidence type="ECO:0000313" key="2">
    <source>
        <dbReference type="EMBL" id="QAT63501.1"/>
    </source>
</evidence>
<dbReference type="EMBL" id="CP035282">
    <property type="protein sequence ID" value="QAT63501.1"/>
    <property type="molecule type" value="Genomic_DNA"/>
</dbReference>
<protein>
    <recommendedName>
        <fullName evidence="4">TraX protein</fullName>
    </recommendedName>
</protein>
<evidence type="ECO:0000256" key="1">
    <source>
        <dbReference type="SAM" id="Phobius"/>
    </source>
</evidence>
<organism evidence="2 3">
    <name type="scientific">Acidilutibacter cellobiosedens</name>
    <dbReference type="NCBI Taxonomy" id="2507161"/>
    <lineage>
        <taxon>Bacteria</taxon>
        <taxon>Bacillati</taxon>
        <taxon>Bacillota</taxon>
        <taxon>Tissierellia</taxon>
        <taxon>Tissierellales</taxon>
        <taxon>Acidilutibacteraceae</taxon>
        <taxon>Acidilutibacter</taxon>
    </lineage>
</organism>
<dbReference type="Proteomes" id="UP000287969">
    <property type="component" value="Chromosome"/>
</dbReference>
<proteinExistence type="predicted"/>
<feature type="transmembrane region" description="Helical" evidence="1">
    <location>
        <begin position="163"/>
        <end position="180"/>
    </location>
</feature>
<keyword evidence="1" id="KW-0812">Transmembrane</keyword>
<evidence type="ECO:0008006" key="4">
    <source>
        <dbReference type="Google" id="ProtNLM"/>
    </source>
</evidence>
<evidence type="ECO:0000313" key="3">
    <source>
        <dbReference type="Proteomes" id="UP000287969"/>
    </source>
</evidence>
<sequence length="210" mass="24896">MLIDHIGAVLFPDMIWLRMIGRLAFPIFAYLISEGYFKTKDVKKYMLRLFIFALISQIPFYFAFREGFYLNVFFTLFLGLYAIYKYDQTKNYWVVFGVGMLAYFLNTDYNIYGIIMIFLFYKFHDNFKRMAVSQVWLNLLYLGIPILVMFLRGGKMTPSMIGYQLIQGLCLISLIFINYYNGEKGYSLKYVFYSFYPVHLGVLALISYLK</sequence>
<feature type="transmembrane region" description="Helical" evidence="1">
    <location>
        <begin position="93"/>
        <end position="121"/>
    </location>
</feature>
<keyword evidence="3" id="KW-1185">Reference proteome</keyword>
<keyword evidence="1" id="KW-1133">Transmembrane helix</keyword>
<dbReference type="Pfam" id="PF05857">
    <property type="entry name" value="TraX"/>
    <property type="match status" value="1"/>
</dbReference>
<feature type="transmembrane region" description="Helical" evidence="1">
    <location>
        <begin position="133"/>
        <end position="151"/>
    </location>
</feature>
<dbReference type="AlphaFoldDB" id="A0A410QHR7"/>
<reference evidence="3" key="1">
    <citation type="submission" date="2019-01" db="EMBL/GenBank/DDBJ databases">
        <title>Draft genomes of a novel of Sporanaerobacter strains.</title>
        <authorList>
            <person name="Ma S."/>
        </authorList>
    </citation>
    <scope>NUCLEOTIDE SEQUENCE [LARGE SCALE GENOMIC DNA]</scope>
    <source>
        <strain evidence="3">NJN-17</strain>
    </source>
</reference>
<gene>
    <name evidence="2" type="ORF">EQM13_16530</name>
</gene>
<name>A0A410QHR7_9FIRM</name>
<feature type="transmembrane region" description="Helical" evidence="1">
    <location>
        <begin position="45"/>
        <end position="62"/>
    </location>
</feature>
<dbReference type="KEGG" id="spoa:EQM13_16530"/>
<feature type="transmembrane region" description="Helical" evidence="1">
    <location>
        <begin position="192"/>
        <end position="209"/>
    </location>
</feature>
<accession>A0A410QHR7</accession>
<feature type="transmembrane region" description="Helical" evidence="1">
    <location>
        <begin position="15"/>
        <end position="33"/>
    </location>
</feature>